<dbReference type="AlphaFoldDB" id="W4VS19"/>
<dbReference type="EMBL" id="GAIH01000006">
    <property type="protein sequence ID" value="JAB84711.1"/>
    <property type="molecule type" value="mRNA"/>
</dbReference>
<dbReference type="InterPro" id="IPR038875">
    <property type="entry name" value="PLA2_conodipine-like"/>
</dbReference>
<protein>
    <submittedName>
        <fullName evidence="2">Conodipine_Vc3 prepropeptide</fullName>
    </submittedName>
</protein>
<evidence type="ECO:0000313" key="2">
    <source>
        <dbReference type="EMBL" id="JAB84711.1"/>
    </source>
</evidence>
<organism evidence="2">
    <name type="scientific">Conus victoriae</name>
    <name type="common">Queen Victoria cone</name>
    <dbReference type="NCBI Taxonomy" id="319920"/>
    <lineage>
        <taxon>Eukaryota</taxon>
        <taxon>Metazoa</taxon>
        <taxon>Spiralia</taxon>
        <taxon>Lophotrochozoa</taxon>
        <taxon>Mollusca</taxon>
        <taxon>Gastropoda</taxon>
        <taxon>Caenogastropoda</taxon>
        <taxon>Neogastropoda</taxon>
        <taxon>Conoidea</taxon>
        <taxon>Conidae</taxon>
        <taxon>Conus</taxon>
        <taxon>Cylinder</taxon>
    </lineage>
</organism>
<keyword evidence="1" id="KW-0732">Signal</keyword>
<sequence>MFVLGLSMMLAVAGRVVMGVDPCAQYANGCSVPLHMPLFYKTLFTPSCNRHDVCYRCGAKYGISKDTCDSAFLHHMEAACAVHDASRRHISLQSSSSSSASHLQKRSACTVFAKDVFYEAVHIFGGLFYHDVDGTASFCSEPTAVSCLHD</sequence>
<feature type="chain" id="PRO_5004852173" evidence="1">
    <location>
        <begin position="20"/>
        <end position="150"/>
    </location>
</feature>
<dbReference type="GO" id="GO:0004623">
    <property type="term" value="F:phospholipase A2 activity"/>
    <property type="evidence" value="ECO:0007669"/>
    <property type="project" value="InterPro"/>
</dbReference>
<dbReference type="PANTHER" id="PTHR37687">
    <property type="entry name" value="AGAP006772-PA"/>
    <property type="match status" value="1"/>
</dbReference>
<dbReference type="GO" id="GO:0050482">
    <property type="term" value="P:arachidonate secretion"/>
    <property type="evidence" value="ECO:0007669"/>
    <property type="project" value="InterPro"/>
</dbReference>
<name>W4VS19_CONVC</name>
<reference evidence="2" key="2">
    <citation type="submission" date="2015-04" db="EMBL/GenBank/DDBJ databases">
        <authorList>
            <person name="Robinson S.D."/>
            <person name="Li Q."/>
            <person name="Bandyopadhyay P.K."/>
            <person name="Gajewiak J."/>
            <person name="Yandell M."/>
            <person name="Papenfuss A.T."/>
            <person name="Purcell A.W."/>
            <person name="Olivera B.M."/>
            <person name="Norton R.S."/>
            <person name="Safavi-Hemami H."/>
        </authorList>
    </citation>
    <scope>NUCLEOTIDE SEQUENCE</scope>
    <source>
        <tissue evidence="2">Venom gland</tissue>
    </source>
</reference>
<accession>W4VS19</accession>
<dbReference type="Gene3D" id="1.20.90.10">
    <property type="entry name" value="Phospholipase A2 domain"/>
    <property type="match status" value="1"/>
</dbReference>
<dbReference type="GO" id="GO:0006644">
    <property type="term" value="P:phospholipid metabolic process"/>
    <property type="evidence" value="ECO:0007669"/>
    <property type="project" value="InterPro"/>
</dbReference>
<dbReference type="PANTHER" id="PTHR37687:SF1">
    <property type="entry name" value="AGAP006772-PA"/>
    <property type="match status" value="1"/>
</dbReference>
<dbReference type="SUPFAM" id="SSF48619">
    <property type="entry name" value="Phospholipase A2, PLA2"/>
    <property type="match status" value="1"/>
</dbReference>
<evidence type="ECO:0000256" key="1">
    <source>
        <dbReference type="SAM" id="SignalP"/>
    </source>
</evidence>
<feature type="signal peptide" evidence="1">
    <location>
        <begin position="1"/>
        <end position="19"/>
    </location>
</feature>
<reference evidence="2" key="1">
    <citation type="journal article" date="2014" name="PLoS ONE">
        <title>Diversity of conotoxin gene superfamilies in the venomous snail, Conus victoriae.</title>
        <authorList>
            <person name="Robinson S.D."/>
            <person name="Safavi-Hemami H."/>
            <person name="McIntosh L.D."/>
            <person name="Purcell A.W."/>
            <person name="Norton R.S."/>
            <person name="Papenfuss A.T."/>
        </authorList>
    </citation>
    <scope>NUCLEOTIDE SEQUENCE</scope>
    <source>
        <tissue evidence="2">Venom gland</tissue>
    </source>
</reference>
<dbReference type="InterPro" id="IPR036444">
    <property type="entry name" value="PLipase_A2_dom_sf"/>
</dbReference>
<proteinExistence type="evidence at transcript level"/>